<organism evidence="2 3">
    <name type="scientific">Cotesia typhae</name>
    <dbReference type="NCBI Taxonomy" id="2053667"/>
    <lineage>
        <taxon>Eukaryota</taxon>
        <taxon>Metazoa</taxon>
        <taxon>Ecdysozoa</taxon>
        <taxon>Arthropoda</taxon>
        <taxon>Hexapoda</taxon>
        <taxon>Insecta</taxon>
        <taxon>Pterygota</taxon>
        <taxon>Neoptera</taxon>
        <taxon>Endopterygota</taxon>
        <taxon>Hymenoptera</taxon>
        <taxon>Apocrita</taxon>
        <taxon>Ichneumonoidea</taxon>
        <taxon>Braconidae</taxon>
        <taxon>Microgastrinae</taxon>
        <taxon>Cotesia</taxon>
    </lineage>
</organism>
<dbReference type="InterPro" id="IPR057724">
    <property type="entry name" value="TCTN1-3_N"/>
</dbReference>
<dbReference type="AlphaFoldDB" id="A0A8J5RI57"/>
<evidence type="ECO:0000313" key="2">
    <source>
        <dbReference type="EMBL" id="KAG8040479.1"/>
    </source>
</evidence>
<gene>
    <name evidence="2" type="ORF">G9C98_002475</name>
</gene>
<feature type="domain" description="Tectonic-1-3 N-terminal" evidence="1">
    <location>
        <begin position="127"/>
        <end position="210"/>
    </location>
</feature>
<accession>A0A8J5RI57</accession>
<dbReference type="Pfam" id="PF25752">
    <property type="entry name" value="DUF1619_N"/>
    <property type="match status" value="1"/>
</dbReference>
<sequence length="702" mass="80628">MMMSTSSLQSEYILVSILLNLIIYVHCLTTDSYSTLTTCMNETECKSSSENYELINESSTSENINYFTEMINTEKDLNPTDVHITKKVNVSNIFTSFYPTTTSSHSVNKLSNYSITANINRQSVPIVKRITDPCTCDFQMLRCDINCCCDNDCTDFHLSVFSHCSDHKRNKYDSRYCYTKEFIRKNNTDFILERIANNLFCISYDNLPPIYSKSSSIKVTNRAEFDEILKIKLQSEFTWSQKPYVPSQLNMKNPYQDGDILWTVKSRSFHPLELPISGFTNHCLFRRSLTYLRESNFHCLQTKLNMNNNDLFIEAYNNFTIISSPIFLNSSLYNISTNQSCPKNICIPIETMYCLKAWSMCNTTLQPKSSCKNGTCYNIVERILYTITHNGTMGVQKIQLKILLGNFSTSYHQHFEVKYEWTEHSNDQVIYISGNPGYITGKPIIIGTLMKSTSKNIITEFIFVNKTDYKLTVPLGGNKNNYCSEENRYTVKFNEDLKSKCLISLETNNLTVDTCNEINKKIIATYYQQTLINITSTEGYKLFISKTSNITNNNVTNWNQMLLNKLPARATGQKINDKISCWNLTTSIHIDILYSLLPKPDDDTTYHKIVGVAITLNERNVSLSKCSIVDCTDKIDHEINSFVKFHDVSMPDNYFFTGGPNLDISLPYDFFYPFISGSNSCQCNIIIISINLINVIIYKFII</sequence>
<dbReference type="GO" id="GO:0035869">
    <property type="term" value="C:ciliary transition zone"/>
    <property type="evidence" value="ECO:0007669"/>
    <property type="project" value="TreeGrafter"/>
</dbReference>
<dbReference type="PANTHER" id="PTHR14611">
    <property type="entry name" value="TECTONIC FAMILY MEMBER"/>
    <property type="match status" value="1"/>
</dbReference>
<keyword evidence="3" id="KW-1185">Reference proteome</keyword>
<reference evidence="2" key="1">
    <citation type="submission" date="2020-03" db="EMBL/GenBank/DDBJ databases">
        <authorList>
            <person name="Chebbi M.A."/>
            <person name="Drezen J.M."/>
        </authorList>
    </citation>
    <scope>NUCLEOTIDE SEQUENCE</scope>
    <source>
        <tissue evidence="2">Whole body</tissue>
    </source>
</reference>
<dbReference type="Proteomes" id="UP000729913">
    <property type="component" value="Unassembled WGS sequence"/>
</dbReference>
<evidence type="ECO:0000313" key="3">
    <source>
        <dbReference type="Proteomes" id="UP000729913"/>
    </source>
</evidence>
<proteinExistence type="predicted"/>
<name>A0A8J5RI57_9HYME</name>
<dbReference type="OrthoDB" id="184109at2759"/>
<protein>
    <recommendedName>
        <fullName evidence="1">Tectonic-1-3 N-terminal domain-containing protein</fullName>
    </recommendedName>
</protein>
<reference evidence="2" key="2">
    <citation type="submission" date="2021-04" db="EMBL/GenBank/DDBJ databases">
        <title>Genome-wide patterns of bracovirus chromosomal integration into multiple host tissues during parasitism.</title>
        <authorList>
            <person name="Chebbi M.A.C."/>
        </authorList>
    </citation>
    <scope>NUCLEOTIDE SEQUENCE</scope>
    <source>
        <tissue evidence="2">Whole body</tissue>
    </source>
</reference>
<dbReference type="EMBL" id="JAAOIC020000020">
    <property type="protein sequence ID" value="KAG8040479.1"/>
    <property type="molecule type" value="Genomic_DNA"/>
</dbReference>
<evidence type="ECO:0000259" key="1">
    <source>
        <dbReference type="Pfam" id="PF25752"/>
    </source>
</evidence>
<dbReference type="InterPro" id="IPR040354">
    <property type="entry name" value="TCTN1-3"/>
</dbReference>
<dbReference type="PANTHER" id="PTHR14611:SF2">
    <property type="entry name" value="TECTONIC"/>
    <property type="match status" value="1"/>
</dbReference>
<comment type="caution">
    <text evidence="2">The sequence shown here is derived from an EMBL/GenBank/DDBJ whole genome shotgun (WGS) entry which is preliminary data.</text>
</comment>
<dbReference type="GO" id="GO:0060271">
    <property type="term" value="P:cilium assembly"/>
    <property type="evidence" value="ECO:0007669"/>
    <property type="project" value="TreeGrafter"/>
</dbReference>